<keyword evidence="13" id="KW-1185">Reference proteome</keyword>
<evidence type="ECO:0000256" key="2">
    <source>
        <dbReference type="ARBA" id="ARBA00004514"/>
    </source>
</evidence>
<dbReference type="SMART" id="SM00312">
    <property type="entry name" value="PX"/>
    <property type="match status" value="1"/>
</dbReference>
<dbReference type="InterPro" id="IPR044588">
    <property type="entry name" value="EREX-like"/>
</dbReference>
<dbReference type="InterPro" id="IPR001683">
    <property type="entry name" value="PX_dom"/>
</dbReference>
<evidence type="ECO:0000256" key="8">
    <source>
        <dbReference type="ARBA" id="ARBA00055681"/>
    </source>
</evidence>
<dbReference type="GO" id="GO:0005829">
    <property type="term" value="C:cytosol"/>
    <property type="evidence" value="ECO:0007669"/>
    <property type="project" value="UniProtKB-SubCell"/>
</dbReference>
<protein>
    <recommendedName>
        <fullName evidence="11">PX domain-containing protein</fullName>
    </recommendedName>
</protein>
<keyword evidence="4" id="KW-0963">Cytoplasm</keyword>
<dbReference type="PROSITE" id="PS50195">
    <property type="entry name" value="PX"/>
    <property type="match status" value="1"/>
</dbReference>
<dbReference type="GO" id="GO:0035091">
    <property type="term" value="F:phosphatidylinositol binding"/>
    <property type="evidence" value="ECO:0007669"/>
    <property type="project" value="InterPro"/>
</dbReference>
<dbReference type="PANTHER" id="PTHR46856">
    <property type="entry name" value="PX DOMAIN-CONTAINING PROTEIN EREL1-RELATED"/>
    <property type="match status" value="1"/>
</dbReference>
<proteinExistence type="predicted"/>
<evidence type="ECO:0000313" key="13">
    <source>
        <dbReference type="Proteomes" id="UP000631114"/>
    </source>
</evidence>
<dbReference type="SUPFAM" id="SSF64268">
    <property type="entry name" value="PX domain"/>
    <property type="match status" value="1"/>
</dbReference>
<dbReference type="InterPro" id="IPR036871">
    <property type="entry name" value="PX_dom_sf"/>
</dbReference>
<evidence type="ECO:0000313" key="12">
    <source>
        <dbReference type="EMBL" id="KAF9615212.1"/>
    </source>
</evidence>
<dbReference type="OrthoDB" id="76516at2759"/>
<evidence type="ECO:0000256" key="5">
    <source>
        <dbReference type="ARBA" id="ARBA00022927"/>
    </source>
</evidence>
<reference evidence="12 13" key="1">
    <citation type="submission" date="2020-10" db="EMBL/GenBank/DDBJ databases">
        <title>The Coptis chinensis genome and diversification of protoberbering-type alkaloids.</title>
        <authorList>
            <person name="Wang B."/>
            <person name="Shu S."/>
            <person name="Song C."/>
            <person name="Liu Y."/>
        </authorList>
    </citation>
    <scope>NUCLEOTIDE SEQUENCE [LARGE SCALE GENOMIC DNA]</scope>
    <source>
        <strain evidence="12">HL-2020</strain>
        <tissue evidence="12">Leaf</tissue>
    </source>
</reference>
<accession>A0A835IEL6</accession>
<keyword evidence="3" id="KW-0813">Transport</keyword>
<dbReference type="Pfam" id="PF00787">
    <property type="entry name" value="PX"/>
    <property type="match status" value="1"/>
</dbReference>
<dbReference type="GO" id="GO:0010008">
    <property type="term" value="C:endosome membrane"/>
    <property type="evidence" value="ECO:0007669"/>
    <property type="project" value="UniProtKB-SubCell"/>
</dbReference>
<comment type="subcellular location">
    <subcellularLocation>
        <location evidence="2">Cytoplasm</location>
        <location evidence="2">Cytosol</location>
    </subcellularLocation>
    <subcellularLocation>
        <location evidence="1">Endosome membrane</location>
        <topology evidence="1">Peripheral membrane protein</topology>
    </subcellularLocation>
</comment>
<sequence length="723" mass="80940">MMQKQKSQPKHRHDGNSPLPLGMDWSPPPKKWDGRDTIWPHDPRSGWSYCVTIPSWIIFPKSRDAEGVVGQFYRVQVGVQSPEGISTARGVLRRFSDFMKLIAALKRIFPKKNLPPAPSKHILRINSNRSLPEERRCSLEEWMGKLLSDIDISRSVPVASFLELEAAARSSFLDPNQQTLEANLSNNGMTSFESSSATSLVGGSSSTMPDYGSDTAYETSELGTPRARDNSSELGVEDFLSDQDTTTPMQALVKYGISNIDSGLFTEETIVEQLEGFPTHKLHAKKVNSITDRDTYNGNASVALLSGERMDHNPDPQHEKFSGHARKFSTESIGSDISSTRGSEIAGVANSVGDGSIDFGGGADAHTTLGSLGSSDLQLSNDVQVVLPLDQRHKLNRVLTTIQRRLATAKTDMEDLLARLNQEIAVKDYLTTKVKDLEVELETTIDKNKENLQQAILIERERFTQMQWDMEELRRKSLEMELKLKAGEDEKSCTTSVIQEKELLVHELDSTKEKLANLQKLHEELQLKSKGDTRVLVKEVKSLRNSQAELKQELGRSLKEKSELEQVLQREKQKTEHAKNARAKLLHECEVLRHRLQECSVNLLSEEEDKFTVDSSSLSDALDLLTTSDNRIGLLLAEAQLLARDDENSLPSASRIHTSNGSDLRQTDNDIRKMLTDIFIDNARLRKQVNSVIRCALQTAIKSGKGEEETPSRKTVLNKFLER</sequence>
<feature type="domain" description="PX" evidence="11">
    <location>
        <begin position="51"/>
        <end position="169"/>
    </location>
</feature>
<dbReference type="PANTHER" id="PTHR46856:SF1">
    <property type="entry name" value="PX DOMAIN-CONTAINING PROTEIN EREL1-RELATED"/>
    <property type="match status" value="1"/>
</dbReference>
<dbReference type="EMBL" id="JADFTS010000003">
    <property type="protein sequence ID" value="KAF9615212.1"/>
    <property type="molecule type" value="Genomic_DNA"/>
</dbReference>
<keyword evidence="7" id="KW-0472">Membrane</keyword>
<keyword evidence="6 9" id="KW-0175">Coiled coil</keyword>
<comment type="caution">
    <text evidence="12">The sequence shown here is derived from an EMBL/GenBank/DDBJ whole genome shotgun (WGS) entry which is preliminary data.</text>
</comment>
<evidence type="ECO:0000256" key="6">
    <source>
        <dbReference type="ARBA" id="ARBA00023054"/>
    </source>
</evidence>
<feature type="coiled-coil region" evidence="9">
    <location>
        <begin position="399"/>
        <end position="588"/>
    </location>
</feature>
<organism evidence="12 13">
    <name type="scientific">Coptis chinensis</name>
    <dbReference type="NCBI Taxonomy" id="261450"/>
    <lineage>
        <taxon>Eukaryota</taxon>
        <taxon>Viridiplantae</taxon>
        <taxon>Streptophyta</taxon>
        <taxon>Embryophyta</taxon>
        <taxon>Tracheophyta</taxon>
        <taxon>Spermatophyta</taxon>
        <taxon>Magnoliopsida</taxon>
        <taxon>Ranunculales</taxon>
        <taxon>Ranunculaceae</taxon>
        <taxon>Coptidoideae</taxon>
        <taxon>Coptis</taxon>
    </lineage>
</organism>
<evidence type="ECO:0000256" key="10">
    <source>
        <dbReference type="SAM" id="MobiDB-lite"/>
    </source>
</evidence>
<evidence type="ECO:0000256" key="1">
    <source>
        <dbReference type="ARBA" id="ARBA00004481"/>
    </source>
</evidence>
<dbReference type="Gene3D" id="3.30.1520.10">
    <property type="entry name" value="Phox-like domain"/>
    <property type="match status" value="1"/>
</dbReference>
<evidence type="ECO:0000256" key="9">
    <source>
        <dbReference type="SAM" id="Coils"/>
    </source>
</evidence>
<dbReference type="Proteomes" id="UP000631114">
    <property type="component" value="Unassembled WGS sequence"/>
</dbReference>
<feature type="compositionally biased region" description="Low complexity" evidence="10">
    <location>
        <begin position="194"/>
        <end position="207"/>
    </location>
</feature>
<evidence type="ECO:0000259" key="11">
    <source>
        <dbReference type="PROSITE" id="PS50195"/>
    </source>
</evidence>
<feature type="region of interest" description="Disordered" evidence="10">
    <location>
        <begin position="191"/>
        <end position="233"/>
    </location>
</feature>
<dbReference type="GO" id="GO:0015031">
    <property type="term" value="P:protein transport"/>
    <property type="evidence" value="ECO:0007669"/>
    <property type="project" value="UniProtKB-KW"/>
</dbReference>
<name>A0A835IEL6_9MAGN</name>
<dbReference type="AlphaFoldDB" id="A0A835IEL6"/>
<keyword evidence="5" id="KW-0653">Protein transport</keyword>
<gene>
    <name evidence="12" type="ORF">IFM89_022474</name>
</gene>
<feature type="region of interest" description="Disordered" evidence="10">
    <location>
        <begin position="703"/>
        <end position="723"/>
    </location>
</feature>
<evidence type="ECO:0000256" key="7">
    <source>
        <dbReference type="ARBA" id="ARBA00023136"/>
    </source>
</evidence>
<feature type="region of interest" description="Disordered" evidence="10">
    <location>
        <begin position="1"/>
        <end position="26"/>
    </location>
</feature>
<comment type="function">
    <text evidence="8">Acts as an effector of RABF2A and RABF2B. Involved in vacuolar transport of storage proteins. Regulates membrane trafficking to protein storage vacuoles (PSVs). Binds specifically to phosphatidylinositol 3-monophosphate (PtdIns3P).</text>
</comment>
<evidence type="ECO:0000256" key="4">
    <source>
        <dbReference type="ARBA" id="ARBA00022490"/>
    </source>
</evidence>
<dbReference type="FunFam" id="3.30.1520.10:FF:000060">
    <property type="entry name" value="Phox (PX) domain-containing protein"/>
    <property type="match status" value="1"/>
</dbReference>
<evidence type="ECO:0000256" key="3">
    <source>
        <dbReference type="ARBA" id="ARBA00022448"/>
    </source>
</evidence>